<dbReference type="Proteomes" id="UP000030745">
    <property type="component" value="Unassembled WGS sequence"/>
</dbReference>
<protein>
    <recommendedName>
        <fullName evidence="3">F-box domain-containing protein</fullName>
    </recommendedName>
</protein>
<dbReference type="AlphaFoldDB" id="A0A067C7C4"/>
<proteinExistence type="predicted"/>
<dbReference type="InterPro" id="IPR032675">
    <property type="entry name" value="LRR_dom_sf"/>
</dbReference>
<dbReference type="OrthoDB" id="10326635at2759"/>
<evidence type="ECO:0000313" key="2">
    <source>
        <dbReference type="Proteomes" id="UP000030745"/>
    </source>
</evidence>
<dbReference type="Gene3D" id="3.80.10.10">
    <property type="entry name" value="Ribonuclease Inhibitor"/>
    <property type="match status" value="1"/>
</dbReference>
<evidence type="ECO:0000313" key="1">
    <source>
        <dbReference type="EMBL" id="KDO26659.1"/>
    </source>
</evidence>
<reference evidence="1 2" key="1">
    <citation type="journal article" date="2013" name="PLoS Genet.">
        <title>Distinctive expansion of potential virulence genes in the genome of the oomycete fish pathogen Saprolegnia parasitica.</title>
        <authorList>
            <person name="Jiang R.H."/>
            <person name="de Bruijn I."/>
            <person name="Haas B.J."/>
            <person name="Belmonte R."/>
            <person name="Lobach L."/>
            <person name="Christie J."/>
            <person name="van den Ackerveken G."/>
            <person name="Bottin A."/>
            <person name="Bulone V."/>
            <person name="Diaz-Moreno S.M."/>
            <person name="Dumas B."/>
            <person name="Fan L."/>
            <person name="Gaulin E."/>
            <person name="Govers F."/>
            <person name="Grenville-Briggs L.J."/>
            <person name="Horner N.R."/>
            <person name="Levin J.Z."/>
            <person name="Mammella M."/>
            <person name="Meijer H.J."/>
            <person name="Morris P."/>
            <person name="Nusbaum C."/>
            <person name="Oome S."/>
            <person name="Phillips A.J."/>
            <person name="van Rooyen D."/>
            <person name="Rzeszutek E."/>
            <person name="Saraiva M."/>
            <person name="Secombes C.J."/>
            <person name="Seidl M.F."/>
            <person name="Snel B."/>
            <person name="Stassen J.H."/>
            <person name="Sykes S."/>
            <person name="Tripathy S."/>
            <person name="van den Berg H."/>
            <person name="Vega-Arreguin J.C."/>
            <person name="Wawra S."/>
            <person name="Young S.K."/>
            <person name="Zeng Q."/>
            <person name="Dieguez-Uribeondo J."/>
            <person name="Russ C."/>
            <person name="Tyler B.M."/>
            <person name="van West P."/>
        </authorList>
    </citation>
    <scope>NUCLEOTIDE SEQUENCE [LARGE SCALE GENOMIC DNA]</scope>
    <source>
        <strain evidence="1 2">CBS 223.65</strain>
    </source>
</reference>
<accession>A0A067C7C4</accession>
<sequence length="459" mass="49896">MAKRTCGSPTRWHDTPVVMDVVRCMASALEVLAFLDALPTLSAPLAALRRLLLQDQRQWPTLALDALPDNCIDLALATLATLTQVQYAGSKPLDLARWPLALPQSVHLELYVHDADSSLVLDQWAPNVTTLHIHGSAVKNPIDVARVCSALKRCSNLSRVVAKKMVLPDVVGAIVSAALRVRSLAIHTASSSDTVAHGPVVDWLRSPTATTLCLSCGTTDDDAVLRALAASPALKHLALSCRSSLGRALSTAPRGASKRLLQLQLTSLELQGIMPTTNVASLLGHVNTSTIRKIVLACHTPRDLTDVWLRLHAFPELEEIALRRCQLRPPTRALQTNFRLRRVSLDFTVIPLELLGRLLSWLAAARCLQALVWTNSALSATAARMIANALPHLRQRGLVHLDLSSNLFDDGAAALLLTRLGDACTSETRPLTIHLGGMALDRDQLFQTLQTHHRVTLCM</sequence>
<dbReference type="VEuPathDB" id="FungiDB:SPRG_07881"/>
<name>A0A067C7C4_SAPPC</name>
<evidence type="ECO:0008006" key="3">
    <source>
        <dbReference type="Google" id="ProtNLM"/>
    </source>
</evidence>
<dbReference type="EMBL" id="KK583222">
    <property type="protein sequence ID" value="KDO26659.1"/>
    <property type="molecule type" value="Genomic_DNA"/>
</dbReference>
<dbReference type="OMA" id="MAKRTCG"/>
<gene>
    <name evidence="1" type="ORF">SPRG_07881</name>
</gene>
<dbReference type="KEGG" id="spar:SPRG_07881"/>
<dbReference type="RefSeq" id="XP_012202543.1">
    <property type="nucleotide sequence ID" value="XM_012347153.1"/>
</dbReference>
<keyword evidence="2" id="KW-1185">Reference proteome</keyword>
<dbReference type="GeneID" id="24130131"/>
<dbReference type="SUPFAM" id="SSF52047">
    <property type="entry name" value="RNI-like"/>
    <property type="match status" value="1"/>
</dbReference>
<organism evidence="1 2">
    <name type="scientific">Saprolegnia parasitica (strain CBS 223.65)</name>
    <dbReference type="NCBI Taxonomy" id="695850"/>
    <lineage>
        <taxon>Eukaryota</taxon>
        <taxon>Sar</taxon>
        <taxon>Stramenopiles</taxon>
        <taxon>Oomycota</taxon>
        <taxon>Saprolegniomycetes</taxon>
        <taxon>Saprolegniales</taxon>
        <taxon>Saprolegniaceae</taxon>
        <taxon>Saprolegnia</taxon>
    </lineage>
</organism>